<feature type="site" description="Histone H3K4me3 binding" evidence="7">
    <location>
        <position position="366"/>
    </location>
</feature>
<feature type="compositionally biased region" description="Basic and acidic residues" evidence="10">
    <location>
        <begin position="211"/>
        <end position="226"/>
    </location>
</feature>
<feature type="compositionally biased region" description="Polar residues" evidence="10">
    <location>
        <begin position="71"/>
        <end position="88"/>
    </location>
</feature>
<evidence type="ECO:0000259" key="12">
    <source>
        <dbReference type="PROSITE" id="PS51011"/>
    </source>
</evidence>
<feature type="site" description="Histone H3K4me3 binding" evidence="7">
    <location>
        <position position="370"/>
    </location>
</feature>
<comment type="subcellular location">
    <subcellularLocation>
        <location evidence="1">Nucleus</location>
    </subcellularLocation>
</comment>
<dbReference type="PROSITE" id="PS50016">
    <property type="entry name" value="ZF_PHD_2"/>
    <property type="match status" value="1"/>
</dbReference>
<feature type="compositionally biased region" description="Low complexity" evidence="10">
    <location>
        <begin position="683"/>
        <end position="701"/>
    </location>
</feature>
<keyword evidence="3 8" id="KW-0479">Metal-binding</keyword>
<dbReference type="SUPFAM" id="SSF46774">
    <property type="entry name" value="ARID-like"/>
    <property type="match status" value="1"/>
</dbReference>
<dbReference type="EMBL" id="MTYI01000016">
    <property type="protein sequence ID" value="PNP58923.1"/>
    <property type="molecule type" value="Genomic_DNA"/>
</dbReference>
<evidence type="ECO:0000256" key="3">
    <source>
        <dbReference type="ARBA" id="ARBA00022723"/>
    </source>
</evidence>
<dbReference type="InterPro" id="IPR028651">
    <property type="entry name" value="ING_fam"/>
</dbReference>
<evidence type="ECO:0000256" key="6">
    <source>
        <dbReference type="ARBA" id="ARBA00023242"/>
    </source>
</evidence>
<evidence type="ECO:0000313" key="14">
    <source>
        <dbReference type="Proteomes" id="UP000236290"/>
    </source>
</evidence>
<evidence type="ECO:0008006" key="15">
    <source>
        <dbReference type="Google" id="ProtNLM"/>
    </source>
</evidence>
<feature type="binding site" evidence="8">
    <location>
        <position position="402"/>
    </location>
    <ligand>
        <name>Zn(2+)</name>
        <dbReference type="ChEBI" id="CHEBI:29105"/>
        <label>2</label>
    </ligand>
</feature>
<dbReference type="SMART" id="SM00501">
    <property type="entry name" value="BRIGHT"/>
    <property type="match status" value="1"/>
</dbReference>
<feature type="binding site" evidence="8">
    <location>
        <position position="384"/>
    </location>
    <ligand>
        <name>Zn(2+)</name>
        <dbReference type="ChEBI" id="CHEBI:29105"/>
        <label>1</label>
    </ligand>
</feature>
<keyword evidence="4 9" id="KW-0863">Zinc-finger</keyword>
<protein>
    <recommendedName>
        <fullName evidence="15">PHD-type domain-containing protein</fullName>
    </recommendedName>
</protein>
<evidence type="ECO:0000256" key="1">
    <source>
        <dbReference type="ARBA" id="ARBA00004123"/>
    </source>
</evidence>
<dbReference type="Proteomes" id="UP000236290">
    <property type="component" value="Unassembled WGS sequence"/>
</dbReference>
<dbReference type="InterPro" id="IPR019787">
    <property type="entry name" value="Znf_PHD-finger"/>
</dbReference>
<proteinExistence type="inferred from homology"/>
<feature type="region of interest" description="Disordered" evidence="10">
    <location>
        <begin position="45"/>
        <end position="88"/>
    </location>
</feature>
<dbReference type="GO" id="GO:0003677">
    <property type="term" value="F:DNA binding"/>
    <property type="evidence" value="ECO:0007669"/>
    <property type="project" value="InterPro"/>
</dbReference>
<accession>A0A2K0UMB1</accession>
<dbReference type="AlphaFoldDB" id="A0A2K0UMB1"/>
<evidence type="ECO:0000256" key="7">
    <source>
        <dbReference type="PIRSR" id="PIRSR628651-50"/>
    </source>
</evidence>
<dbReference type="GO" id="GO:0000785">
    <property type="term" value="C:chromatin"/>
    <property type="evidence" value="ECO:0007669"/>
    <property type="project" value="UniProtKB-ARBA"/>
</dbReference>
<evidence type="ECO:0000256" key="2">
    <source>
        <dbReference type="ARBA" id="ARBA00010210"/>
    </source>
</evidence>
<keyword evidence="6" id="KW-0539">Nucleus</keyword>
<feature type="binding site" evidence="8">
    <location>
        <position position="381"/>
    </location>
    <ligand>
        <name>Zn(2+)</name>
        <dbReference type="ChEBI" id="CHEBI:29105"/>
        <label>1</label>
    </ligand>
</feature>
<feature type="region of interest" description="Disordered" evidence="10">
    <location>
        <begin position="549"/>
        <end position="720"/>
    </location>
</feature>
<dbReference type="OrthoDB" id="5411773at2759"/>
<evidence type="ECO:0000256" key="8">
    <source>
        <dbReference type="PIRSR" id="PIRSR628651-51"/>
    </source>
</evidence>
<feature type="compositionally biased region" description="Basic and acidic residues" evidence="10">
    <location>
        <begin position="549"/>
        <end position="564"/>
    </location>
</feature>
<feature type="site" description="Histone H3K4me3 binding" evidence="7">
    <location>
        <position position="379"/>
    </location>
</feature>
<feature type="domain" description="PHD-type" evidence="11">
    <location>
        <begin position="353"/>
        <end position="405"/>
    </location>
</feature>
<comment type="similarity">
    <text evidence="2">Belongs to the ING family.</text>
</comment>
<dbReference type="GO" id="GO:0008270">
    <property type="term" value="F:zinc ion binding"/>
    <property type="evidence" value="ECO:0007669"/>
    <property type="project" value="UniProtKB-KW"/>
</dbReference>
<dbReference type="InterPro" id="IPR036431">
    <property type="entry name" value="ARID_dom_sf"/>
</dbReference>
<feature type="binding site" evidence="8">
    <location>
        <position position="356"/>
    </location>
    <ligand>
        <name>Zn(2+)</name>
        <dbReference type="ChEBI" id="CHEBI:29105"/>
        <label>1</label>
    </ligand>
</feature>
<feature type="compositionally biased region" description="Pro residues" evidence="10">
    <location>
        <begin position="602"/>
        <end position="611"/>
    </location>
</feature>
<evidence type="ECO:0000256" key="9">
    <source>
        <dbReference type="PROSITE-ProRule" id="PRU00146"/>
    </source>
</evidence>
<dbReference type="SMART" id="SM01014">
    <property type="entry name" value="ARID"/>
    <property type="match status" value="1"/>
</dbReference>
<dbReference type="SUPFAM" id="SSF57903">
    <property type="entry name" value="FYVE/PHD zinc finger"/>
    <property type="match status" value="1"/>
</dbReference>
<dbReference type="CDD" id="cd15505">
    <property type="entry name" value="PHD_ING"/>
    <property type="match status" value="1"/>
</dbReference>
<dbReference type="Gene3D" id="1.10.150.60">
    <property type="entry name" value="ARID DNA-binding domain"/>
    <property type="match status" value="1"/>
</dbReference>
<feature type="binding site" evidence="8">
    <location>
        <position position="375"/>
    </location>
    <ligand>
        <name>Zn(2+)</name>
        <dbReference type="ChEBI" id="CHEBI:29105"/>
        <label>2</label>
    </ligand>
</feature>
<feature type="region of interest" description="Disordered" evidence="10">
    <location>
        <begin position="413"/>
        <end position="442"/>
    </location>
</feature>
<feature type="binding site" evidence="8">
    <location>
        <position position="369"/>
    </location>
    <ligand>
        <name>Zn(2+)</name>
        <dbReference type="ChEBI" id="CHEBI:29105"/>
        <label>2</label>
    </ligand>
</feature>
<sequence length="870" mass="95582">MHELNSVMPTGHRVEVIDALTVRFLAPDSEPTIIQVGMSNPLTTGLDYQPGLDMGPLQQGKSMSEAPNGPTLANQSSSEAAITQEKGTCSQQSFQEQRQNMMTADQKSILAPYAQPTESHRTADYPVIDTPDAPELTYDELNKVAVSQINPQEMMNNQVMDQASPQVMAQMAQHAQQRVMQQQQQQQQEQLQNSNNLSAHLQSQSVPLSHTIDDHRSRELGSKIDSEDGDEDFGLGDSDNRNDGAQRFIDSPRMSDRLIEILQDAQNGTRSTETAYTVAKEFISFSLNSDLMDEFQRELTKVDTDVIQGLRSALDDISEASGKAIETEGDNVKTQEVVATVKDKNGPNDPNEPQYCLCNKGSTGIMIRCDNVDSCKYKWFHLECVGLTVAPSSKDKWYCPDCRGHVNIGEKADINPQALPPDSGNPEYAMDTEVSTGEGSTDHLSDARANLAYLDELAKFHKQQGNILFRLPYVDKKPVDLYRLRKAVESRGGFDMVCKLKKWAEIAKDLGYNDSGGIMLSLSTSLKNSFLRWISPYEEYLRVVKPGDDHQLEEEKVEPRDKGKIASIGRINYPSPNPDIYIWPPEPNVPGEEEGEPAGSPTVPPPLPPPVMAASGLLPKGSDDPELSSPSSDSWRISDGEYPSHEPFLARPRPDIYTKQLPPISGVSEGSNSAQVDSLVEISNSQASPTRSPSSSASESSLGPGDVSLSSVAEPSGDGIGLQQFASIEGLTRHDERPEKSPIETSEYDVKEFIRKYDKKRHHTHVRYKGAMVCGFCPGSGTATEKSFTRADVFKRHLIVVHGVQQTPPDSHTRASGAVAPKTLAEYAPDATGKCSNCPQIFANAQDFYEHLDDCVLRNAHMKALSAQGM</sequence>
<feature type="binding site" evidence="8">
    <location>
        <position position="399"/>
    </location>
    <ligand>
        <name>Zn(2+)</name>
        <dbReference type="ChEBI" id="CHEBI:29105"/>
        <label>2</label>
    </ligand>
</feature>
<dbReference type="InterPro" id="IPR001606">
    <property type="entry name" value="ARID_dom"/>
</dbReference>
<dbReference type="PANTHER" id="PTHR10333">
    <property type="entry name" value="INHIBITOR OF GROWTH PROTEIN"/>
    <property type="match status" value="1"/>
</dbReference>
<evidence type="ECO:0000256" key="5">
    <source>
        <dbReference type="ARBA" id="ARBA00022833"/>
    </source>
</evidence>
<dbReference type="SMART" id="SM00249">
    <property type="entry name" value="PHD"/>
    <property type="match status" value="1"/>
</dbReference>
<dbReference type="PROSITE" id="PS51011">
    <property type="entry name" value="ARID"/>
    <property type="match status" value="1"/>
</dbReference>
<evidence type="ECO:0000313" key="13">
    <source>
        <dbReference type="EMBL" id="PNP58923.1"/>
    </source>
</evidence>
<organism evidence="13 14">
    <name type="scientific">Trichoderma harzianum</name>
    <name type="common">Hypocrea lixii</name>
    <dbReference type="NCBI Taxonomy" id="5544"/>
    <lineage>
        <taxon>Eukaryota</taxon>
        <taxon>Fungi</taxon>
        <taxon>Dikarya</taxon>
        <taxon>Ascomycota</taxon>
        <taxon>Pezizomycotina</taxon>
        <taxon>Sordariomycetes</taxon>
        <taxon>Hypocreomycetidae</taxon>
        <taxon>Hypocreales</taxon>
        <taxon>Hypocreaceae</taxon>
        <taxon>Trichoderma</taxon>
    </lineage>
</organism>
<dbReference type="Pfam" id="PF01388">
    <property type="entry name" value="ARID"/>
    <property type="match status" value="1"/>
</dbReference>
<dbReference type="InterPro" id="IPR001965">
    <property type="entry name" value="Znf_PHD"/>
</dbReference>
<keyword evidence="5 8" id="KW-0862">Zinc</keyword>
<evidence type="ECO:0000256" key="10">
    <source>
        <dbReference type="SAM" id="MobiDB-lite"/>
    </source>
</evidence>
<gene>
    <name evidence="13" type="ORF">THARTR1_01171</name>
</gene>
<evidence type="ECO:0000259" key="11">
    <source>
        <dbReference type="PROSITE" id="PS50016"/>
    </source>
</evidence>
<feature type="region of interest" description="Disordered" evidence="10">
    <location>
        <begin position="209"/>
        <end position="245"/>
    </location>
</feature>
<dbReference type="InterPro" id="IPR013083">
    <property type="entry name" value="Znf_RING/FYVE/PHD"/>
</dbReference>
<comment type="caution">
    <text evidence="13">The sequence shown here is derived from an EMBL/GenBank/DDBJ whole genome shotgun (WGS) entry which is preliminary data.</text>
</comment>
<dbReference type="CDD" id="cd16100">
    <property type="entry name" value="ARID"/>
    <property type="match status" value="1"/>
</dbReference>
<name>A0A2K0UMB1_TRIHA</name>
<feature type="binding site" evidence="8">
    <location>
        <position position="358"/>
    </location>
    <ligand>
        <name>Zn(2+)</name>
        <dbReference type="ChEBI" id="CHEBI:29105"/>
        <label>1</label>
    </ligand>
</feature>
<feature type="compositionally biased region" description="Low complexity" evidence="10">
    <location>
        <begin position="169"/>
        <end position="192"/>
    </location>
</feature>
<feature type="domain" description="ARID" evidence="12">
    <location>
        <begin position="447"/>
        <end position="542"/>
    </location>
</feature>
<feature type="site" description="Histone H3K4me3 binding" evidence="7">
    <location>
        <position position="355"/>
    </location>
</feature>
<dbReference type="GO" id="GO:0005634">
    <property type="term" value="C:nucleus"/>
    <property type="evidence" value="ECO:0007669"/>
    <property type="project" value="UniProtKB-SubCell"/>
</dbReference>
<evidence type="ECO:0000256" key="4">
    <source>
        <dbReference type="ARBA" id="ARBA00022771"/>
    </source>
</evidence>
<feature type="region of interest" description="Disordered" evidence="10">
    <location>
        <begin position="169"/>
        <end position="194"/>
    </location>
</feature>
<dbReference type="Gene3D" id="3.30.40.10">
    <property type="entry name" value="Zinc/RING finger domain, C3HC4 (zinc finger)"/>
    <property type="match status" value="1"/>
</dbReference>
<reference evidence="13 14" key="1">
    <citation type="submission" date="2017-02" db="EMBL/GenBank/DDBJ databases">
        <title>Genomes of Trichoderma spp. with biocontrol activity.</title>
        <authorList>
            <person name="Gardiner D."/>
            <person name="Kazan K."/>
            <person name="Vos C."/>
            <person name="Harvey P."/>
        </authorList>
    </citation>
    <scope>NUCLEOTIDE SEQUENCE [LARGE SCALE GENOMIC DNA]</scope>
    <source>
        <strain evidence="13 14">Tr1</strain>
    </source>
</reference>
<dbReference type="InterPro" id="IPR011011">
    <property type="entry name" value="Znf_FYVE_PHD"/>
</dbReference>